<feature type="compositionally biased region" description="Pro residues" evidence="1">
    <location>
        <begin position="346"/>
        <end position="357"/>
    </location>
</feature>
<accession>G0UJ63</accession>
<evidence type="ECO:0000256" key="1">
    <source>
        <dbReference type="SAM" id="MobiDB-lite"/>
    </source>
</evidence>
<evidence type="ECO:0000313" key="2">
    <source>
        <dbReference type="EMBL" id="CCC89413.1"/>
    </source>
</evidence>
<sequence length="418" mass="45242">MLKNVELSHPYNIDVIRSSPRRTLACDLGHSGTNEVFSAFVPKPAMNSYGGVRNRSHNHIAGKVSFDVPVEMHTANGYETESHMWWRCPCCAEVHCAATGDAPRSPPLSSLNFCGSAADASHLNRRHRNISVNGHLGGETSRLAGCPCRGCGCVNRMHDKAIQSCHVRGGTPQRFWGGVCQHHFYGIPTGECGRCPPTEATPQAWYQIPFGSVDSPPTPSQPYNVSEHPCLPMTADMSVAAGPEVPEFIVKRARLQQEQRSTQSLAHTPSPVLSPNGGNCQEGFCTLHRLQRDLETLEKRVDMLEVGYKSKIVRELDEAGGSNFVCGEEECPTNRSTATACGPSGPSTPPPLPPSPQAPTMGLESSNDPGVMLSQNSSPTLSTPDTSGQDSVGNITLERLMRAVRSARERAMQQEYQG</sequence>
<feature type="region of interest" description="Disordered" evidence="1">
    <location>
        <begin position="334"/>
        <end position="397"/>
    </location>
</feature>
<dbReference type="EMBL" id="HE575314">
    <property type="protein sequence ID" value="CCC89413.1"/>
    <property type="molecule type" value="Genomic_DNA"/>
</dbReference>
<name>G0UJ63_TRYCI</name>
<protein>
    <submittedName>
        <fullName evidence="2">Uncharacterized protein</fullName>
    </submittedName>
</protein>
<feature type="region of interest" description="Disordered" evidence="1">
    <location>
        <begin position="259"/>
        <end position="278"/>
    </location>
</feature>
<dbReference type="AlphaFoldDB" id="G0UJ63"/>
<reference evidence="2" key="1">
    <citation type="journal article" date="2012" name="Proc. Natl. Acad. Sci. U.S.A.">
        <title>Antigenic diversity is generated by distinct evolutionary mechanisms in African trypanosome species.</title>
        <authorList>
            <person name="Jackson A.P."/>
            <person name="Berry A."/>
            <person name="Aslett M."/>
            <person name="Allison H.C."/>
            <person name="Burton P."/>
            <person name="Vavrova-Anderson J."/>
            <person name="Brown R."/>
            <person name="Browne H."/>
            <person name="Corton N."/>
            <person name="Hauser H."/>
            <person name="Gamble J."/>
            <person name="Gilderthorp R."/>
            <person name="Marcello L."/>
            <person name="McQuillan J."/>
            <person name="Otto T.D."/>
            <person name="Quail M.A."/>
            <person name="Sanders M.J."/>
            <person name="van Tonder A."/>
            <person name="Ginger M.L."/>
            <person name="Field M.C."/>
            <person name="Barry J.D."/>
            <person name="Hertz-Fowler C."/>
            <person name="Berriman M."/>
        </authorList>
    </citation>
    <scope>NUCLEOTIDE SEQUENCE</scope>
    <source>
        <strain evidence="2">IL3000</strain>
    </source>
</reference>
<gene>
    <name evidence="2" type="ORF">TCIL3000_1_1810</name>
</gene>
<feature type="compositionally biased region" description="Polar residues" evidence="1">
    <location>
        <begin position="363"/>
        <end position="394"/>
    </location>
</feature>
<proteinExistence type="predicted"/>
<organism evidence="2">
    <name type="scientific">Trypanosoma congolense (strain IL3000)</name>
    <dbReference type="NCBI Taxonomy" id="1068625"/>
    <lineage>
        <taxon>Eukaryota</taxon>
        <taxon>Discoba</taxon>
        <taxon>Euglenozoa</taxon>
        <taxon>Kinetoplastea</taxon>
        <taxon>Metakinetoplastina</taxon>
        <taxon>Trypanosomatida</taxon>
        <taxon>Trypanosomatidae</taxon>
        <taxon>Trypanosoma</taxon>
        <taxon>Nannomonas</taxon>
    </lineage>
</organism>
<dbReference type="VEuPathDB" id="TriTrypDB:TcIL3000_1_1810"/>